<dbReference type="EMBL" id="WHNW01000012">
    <property type="protein sequence ID" value="MPV86816.1"/>
    <property type="molecule type" value="Genomic_DNA"/>
</dbReference>
<dbReference type="Proteomes" id="UP000471298">
    <property type="component" value="Unassembled WGS sequence"/>
</dbReference>
<dbReference type="InterPro" id="IPR023353">
    <property type="entry name" value="LemA-like_dom_sf"/>
</dbReference>
<organism evidence="7 8">
    <name type="scientific">Ostreibacterium oceani</name>
    <dbReference type="NCBI Taxonomy" id="2654998"/>
    <lineage>
        <taxon>Bacteria</taxon>
        <taxon>Pseudomonadati</taxon>
        <taxon>Pseudomonadota</taxon>
        <taxon>Gammaproteobacteria</taxon>
        <taxon>Cardiobacteriales</taxon>
        <taxon>Ostreibacteriaceae</taxon>
        <taxon>Ostreibacterium</taxon>
    </lineage>
</organism>
<keyword evidence="3 6" id="KW-0812">Transmembrane</keyword>
<dbReference type="Pfam" id="PF04011">
    <property type="entry name" value="LemA"/>
    <property type="match status" value="1"/>
</dbReference>
<dbReference type="AlphaFoldDB" id="A0A6N7F4J7"/>
<dbReference type="GO" id="GO:0016020">
    <property type="term" value="C:membrane"/>
    <property type="evidence" value="ECO:0007669"/>
    <property type="project" value="UniProtKB-SubCell"/>
</dbReference>
<evidence type="ECO:0000256" key="3">
    <source>
        <dbReference type="ARBA" id="ARBA00022692"/>
    </source>
</evidence>
<dbReference type="Gene3D" id="1.20.1440.20">
    <property type="entry name" value="LemA-like domain"/>
    <property type="match status" value="1"/>
</dbReference>
<proteinExistence type="inferred from homology"/>
<evidence type="ECO:0000313" key="8">
    <source>
        <dbReference type="Proteomes" id="UP000471298"/>
    </source>
</evidence>
<evidence type="ECO:0000313" key="7">
    <source>
        <dbReference type="EMBL" id="MPV86816.1"/>
    </source>
</evidence>
<comment type="similarity">
    <text evidence="2">Belongs to the LemA family.</text>
</comment>
<dbReference type="PANTHER" id="PTHR34478">
    <property type="entry name" value="PROTEIN LEMA"/>
    <property type="match status" value="1"/>
</dbReference>
<keyword evidence="8" id="KW-1185">Reference proteome</keyword>
<sequence length="200" mass="22681">MDYGFWIALILLVGIGIFLVTIYNKLVSLRNRFKNGFAQIDVQLNRRYDLIPNLIETTKAYLQHEKETLENVIQARNGALNATQAAAAHPEDGAAIKNLNQAEAKLDSALGRLLMLSESYPDLKANQTIQELMESLSSTENKIAFARQAYNDAVMHYNEYREQFPNLFIANNFSFSAAEYLELPDEKMREAIKVSFNKAP</sequence>
<dbReference type="RefSeq" id="WP_152810807.1">
    <property type="nucleotide sequence ID" value="NZ_WHNW01000012.1"/>
</dbReference>
<dbReference type="SUPFAM" id="SSF140478">
    <property type="entry name" value="LemA-like"/>
    <property type="match status" value="1"/>
</dbReference>
<keyword evidence="5 6" id="KW-0472">Membrane</keyword>
<feature type="transmembrane region" description="Helical" evidence="6">
    <location>
        <begin position="6"/>
        <end position="24"/>
    </location>
</feature>
<name>A0A6N7F4J7_9GAMM</name>
<evidence type="ECO:0000256" key="4">
    <source>
        <dbReference type="ARBA" id="ARBA00022989"/>
    </source>
</evidence>
<dbReference type="InterPro" id="IPR007156">
    <property type="entry name" value="MamQ_LemA"/>
</dbReference>
<evidence type="ECO:0000256" key="6">
    <source>
        <dbReference type="SAM" id="Phobius"/>
    </source>
</evidence>
<keyword evidence="4 6" id="KW-1133">Transmembrane helix</keyword>
<reference evidence="7 8" key="1">
    <citation type="submission" date="2019-10" db="EMBL/GenBank/DDBJ databases">
        <title>Cardiobacteriales fam. a chemoheterotrophic member of the order Cardiobacteriales, and proposal of Cardiobacteriales fam. nov.</title>
        <authorList>
            <person name="Wang C."/>
        </authorList>
    </citation>
    <scope>NUCLEOTIDE SEQUENCE [LARGE SCALE GENOMIC DNA]</scope>
    <source>
        <strain evidence="7 8">ML27</strain>
    </source>
</reference>
<accession>A0A6N7F4J7</accession>
<evidence type="ECO:0000256" key="2">
    <source>
        <dbReference type="ARBA" id="ARBA00008854"/>
    </source>
</evidence>
<evidence type="ECO:0000256" key="5">
    <source>
        <dbReference type="ARBA" id="ARBA00023136"/>
    </source>
</evidence>
<gene>
    <name evidence="7" type="ORF">GCU85_08765</name>
</gene>
<dbReference type="PANTHER" id="PTHR34478:SF1">
    <property type="entry name" value="PROTEIN LEMA"/>
    <property type="match status" value="1"/>
</dbReference>
<protein>
    <submittedName>
        <fullName evidence="7">LemA family protein</fullName>
    </submittedName>
</protein>
<comment type="caution">
    <text evidence="7">The sequence shown here is derived from an EMBL/GenBank/DDBJ whole genome shotgun (WGS) entry which is preliminary data.</text>
</comment>
<dbReference type="InParanoid" id="A0A6N7F4J7"/>
<evidence type="ECO:0000256" key="1">
    <source>
        <dbReference type="ARBA" id="ARBA00004167"/>
    </source>
</evidence>
<comment type="subcellular location">
    <subcellularLocation>
        <location evidence="1">Membrane</location>
        <topology evidence="1">Single-pass membrane protein</topology>
    </subcellularLocation>
</comment>